<proteinExistence type="predicted"/>
<dbReference type="InterPro" id="IPR052927">
    <property type="entry name" value="DCC_oxidoreductase"/>
</dbReference>
<dbReference type="PANTHER" id="PTHR33639:SF2">
    <property type="entry name" value="DUF393 DOMAIN-CONTAINING PROTEIN"/>
    <property type="match status" value="1"/>
</dbReference>
<dbReference type="PATRIC" id="fig|1178515.4.peg.1752"/>
<dbReference type="InterPro" id="IPR007263">
    <property type="entry name" value="DCC1-like"/>
</dbReference>
<dbReference type="STRING" id="1178515.SY83_08775"/>
<gene>
    <name evidence="1" type="ORF">SY83_08775</name>
</gene>
<dbReference type="Pfam" id="PF04134">
    <property type="entry name" value="DCC1-like"/>
    <property type="match status" value="1"/>
</dbReference>
<evidence type="ECO:0008006" key="3">
    <source>
        <dbReference type="Google" id="ProtNLM"/>
    </source>
</evidence>
<dbReference type="EMBL" id="CP011388">
    <property type="protein sequence ID" value="ANE48806.1"/>
    <property type="molecule type" value="Genomic_DNA"/>
</dbReference>
<keyword evidence="2" id="KW-1185">Reference proteome</keyword>
<dbReference type="GO" id="GO:0015035">
    <property type="term" value="F:protein-disulfide reductase activity"/>
    <property type="evidence" value="ECO:0007669"/>
    <property type="project" value="InterPro"/>
</dbReference>
<evidence type="ECO:0000313" key="2">
    <source>
        <dbReference type="Proteomes" id="UP000076927"/>
    </source>
</evidence>
<reference evidence="1 2" key="1">
    <citation type="submission" date="2015-01" db="EMBL/GenBank/DDBJ databases">
        <title>Paenibacillus swuensis/DY6/whole genome sequencing.</title>
        <authorList>
            <person name="Kim M.K."/>
            <person name="Srinivasan S."/>
            <person name="Lee J.-J."/>
        </authorList>
    </citation>
    <scope>NUCLEOTIDE SEQUENCE [LARGE SCALE GENOMIC DNA]</scope>
    <source>
        <strain evidence="1 2">DY6</strain>
    </source>
</reference>
<protein>
    <recommendedName>
        <fullName evidence="3">Thiol-disulfide oxidoreductase DCC</fullName>
    </recommendedName>
</protein>
<dbReference type="PANTHER" id="PTHR33639">
    <property type="entry name" value="THIOL-DISULFIDE OXIDOREDUCTASE DCC"/>
    <property type="match status" value="1"/>
</dbReference>
<accession>A0A172TPA2</accession>
<dbReference type="Proteomes" id="UP000076927">
    <property type="component" value="Chromosome"/>
</dbReference>
<evidence type="ECO:0000313" key="1">
    <source>
        <dbReference type="EMBL" id="ANE48806.1"/>
    </source>
</evidence>
<dbReference type="AlphaFoldDB" id="A0A172TPA2"/>
<name>A0A172TPA2_9BACL</name>
<organism evidence="1 2">
    <name type="scientific">Paenibacillus swuensis</name>
    <dbReference type="NCBI Taxonomy" id="1178515"/>
    <lineage>
        <taxon>Bacteria</taxon>
        <taxon>Bacillati</taxon>
        <taxon>Bacillota</taxon>
        <taxon>Bacilli</taxon>
        <taxon>Bacillales</taxon>
        <taxon>Paenibacillaceae</taxon>
        <taxon>Paenibacillus</taxon>
    </lineage>
</organism>
<sequence length="146" mass="16717">MNEGKTNRSTPKHLLLIDGECILCAGMTKFVVSRDLGDRFRFAALQSEVGRSMLKQVGGSPGRMDTFVYIREGRYYIKSSAALRVVRHLGKGWPLLSVLLAVPAPIRDAVYDFIAKRRNLWFGRQDVCLWRTPELRRKFVDELSEE</sequence>
<dbReference type="KEGG" id="pswu:SY83_08775"/>